<sequence length="167" mass="19560">MREIEKKVQMICLQEEHLGRHADVEQYCAKRCKIERERIKLEKNIVKKRTQKFQTTEEKWDSKCKKAVQLFNQGEEYPTIAKKLRCNVSSLYRELKKRGTLQIPKQVAASKSLKSPITSTQTKKKRISNDIKNIICTNSRIHGYKSIPDSLVLTSSDYKGYNEKMHI</sequence>
<dbReference type="Gene3D" id="1.10.10.60">
    <property type="entry name" value="Homeodomain-like"/>
    <property type="match status" value="1"/>
</dbReference>
<dbReference type="AlphaFoldDB" id="A0ABC9SS40"/>
<dbReference type="EMBL" id="AHCJ01000072">
    <property type="protein sequence ID" value="EOQ58633.1"/>
    <property type="molecule type" value="Genomic_DNA"/>
</dbReference>
<protein>
    <recommendedName>
        <fullName evidence="3">Resolvase HTH domain-containing protein</fullName>
    </recommendedName>
</protein>
<evidence type="ECO:0008006" key="3">
    <source>
        <dbReference type="Google" id="ProtNLM"/>
    </source>
</evidence>
<dbReference type="Proteomes" id="UP000014060">
    <property type="component" value="Unassembled WGS sequence"/>
</dbReference>
<accession>A0ABC9SS40</accession>
<comment type="caution">
    <text evidence="1">The sequence shown here is derived from an EMBL/GenBank/DDBJ whole genome shotgun (WGS) entry which is preliminary data.</text>
</comment>
<organism evidence="1 2">
    <name type="scientific">Bacillus cereus TIAC219</name>
    <dbReference type="NCBI Taxonomy" id="718222"/>
    <lineage>
        <taxon>Bacteria</taxon>
        <taxon>Bacillati</taxon>
        <taxon>Bacillota</taxon>
        <taxon>Bacilli</taxon>
        <taxon>Bacillales</taxon>
        <taxon>Bacillaceae</taxon>
        <taxon>Bacillus</taxon>
        <taxon>Bacillus cereus group</taxon>
    </lineage>
</organism>
<reference evidence="1 2" key="1">
    <citation type="submission" date="2013-01" db="EMBL/GenBank/DDBJ databases">
        <title>The Genome Sequence of Bacillus cereus TIAC219.</title>
        <authorList>
            <consortium name="The Broad Institute Genome Sequencing Platform"/>
            <consortium name="The Broad Institute Genome Sequencing Center for Infectious Disease"/>
            <person name="Feldgarden M."/>
            <person name="Van der Auwera G.A."/>
            <person name="Mahillon J."/>
            <person name="Duprez V."/>
            <person name="Timmery S."/>
            <person name="Mattelet C."/>
            <person name="Dierick K."/>
            <person name="Sun M."/>
            <person name="Yu Z."/>
            <person name="Zhu L."/>
            <person name="Hu X."/>
            <person name="Shank E.B."/>
            <person name="Swiecicka I."/>
            <person name="Hansen B.M."/>
            <person name="Andrup L."/>
            <person name="Walker B."/>
            <person name="Young S.K."/>
            <person name="Zeng Q."/>
            <person name="Gargeya S."/>
            <person name="Fitzgerald M."/>
            <person name="Haas B."/>
            <person name="Abouelleil A."/>
            <person name="Alvarado L."/>
            <person name="Arachchi H.M."/>
            <person name="Berlin A.M."/>
            <person name="Chapman S.B."/>
            <person name="Dewar J."/>
            <person name="Goldberg J."/>
            <person name="Griggs A."/>
            <person name="Gujja S."/>
            <person name="Hansen M."/>
            <person name="Howarth C."/>
            <person name="Imamovic A."/>
            <person name="Larimer J."/>
            <person name="McCowan C."/>
            <person name="Murphy C."/>
            <person name="Neiman D."/>
            <person name="Pearson M."/>
            <person name="Priest M."/>
            <person name="Roberts A."/>
            <person name="Saif S."/>
            <person name="Shea T."/>
            <person name="Sisk P."/>
            <person name="Sykes S."/>
            <person name="Wortman J."/>
            <person name="Nusbaum C."/>
            <person name="Birren B."/>
        </authorList>
    </citation>
    <scope>NUCLEOTIDE SEQUENCE [LARGE SCALE GENOMIC DNA]</scope>
    <source>
        <strain evidence="1 2">TIAC219</strain>
    </source>
</reference>
<evidence type="ECO:0000313" key="2">
    <source>
        <dbReference type="Proteomes" id="UP000014060"/>
    </source>
</evidence>
<name>A0ABC9SS40_BACCE</name>
<evidence type="ECO:0000313" key="1">
    <source>
        <dbReference type="EMBL" id="EOQ58633.1"/>
    </source>
</evidence>
<proteinExistence type="predicted"/>
<gene>
    <name evidence="1" type="ORF">IAY_05856</name>
</gene>